<evidence type="ECO:0000313" key="7">
    <source>
        <dbReference type="Proteomes" id="UP000019151"/>
    </source>
</evidence>
<sequence length="266" mass="28349">MSESSTVRQAGGRVLVLGTACMATNVVYHALSARVSDVVVAIEPPVPRLDLVRRRVRRLGPLRVIGQLAFQLGVSPWLTRRGAGRVAEILRASGLRDQPIPRDRVRAIASVNSDAARALIAETAPDVIVLSGTRIVGRETLRSTRAPFVNLHAGITPTYRGVHGAYWALADGRPDLAGATVHFVDEGIDTGSVIAHVPVTPGPEDSFATYPALQLAAGVPPLVAAVEALLAGTRPEGPTVEAPHAALRYHPTIWEYLGARFGRRAR</sequence>
<protein>
    <recommendedName>
        <fullName evidence="2">phosphoribosylglycinamide formyltransferase 1</fullName>
        <ecNumber evidence="2">2.1.2.2</ecNumber>
    </recommendedName>
</protein>
<dbReference type="eggNOG" id="COG0223">
    <property type="taxonomic scope" value="Bacteria"/>
</dbReference>
<comment type="pathway">
    <text evidence="1">Purine metabolism; IMP biosynthesis via de novo pathway; N(2)-formyl-N(1)-(5-phospho-D-ribosyl)glycinamide from N(1)-(5-phospho-D-ribosyl)glycinamide (10-formyl THF route): step 1/1.</text>
</comment>
<dbReference type="InterPro" id="IPR036477">
    <property type="entry name" value="Formyl_transf_N_sf"/>
</dbReference>
<dbReference type="STRING" id="861299.J421_3524"/>
<evidence type="ECO:0000259" key="5">
    <source>
        <dbReference type="Pfam" id="PF00551"/>
    </source>
</evidence>
<dbReference type="EMBL" id="CP007128">
    <property type="protein sequence ID" value="AHG91061.1"/>
    <property type="molecule type" value="Genomic_DNA"/>
</dbReference>
<dbReference type="CDD" id="cd08653">
    <property type="entry name" value="FMT_core_like_3"/>
    <property type="match status" value="1"/>
</dbReference>
<feature type="domain" description="Formyl transferase N-terminal" evidence="5">
    <location>
        <begin position="112"/>
        <end position="206"/>
    </location>
</feature>
<dbReference type="KEGG" id="gba:J421_3524"/>
<evidence type="ECO:0000256" key="3">
    <source>
        <dbReference type="ARBA" id="ARBA00022679"/>
    </source>
</evidence>
<dbReference type="EC" id="2.1.2.2" evidence="2"/>
<keyword evidence="7" id="KW-1185">Reference proteome</keyword>
<evidence type="ECO:0000256" key="2">
    <source>
        <dbReference type="ARBA" id="ARBA00012254"/>
    </source>
</evidence>
<dbReference type="Pfam" id="PF00551">
    <property type="entry name" value="Formyl_trans_N"/>
    <property type="match status" value="1"/>
</dbReference>
<reference evidence="6 7" key="1">
    <citation type="journal article" date="2014" name="Genome Announc.">
        <title>Genome Sequence and Methylome of Soil Bacterium Gemmatirosa kalamazoonensis KBS708T, a Member of the Rarely Cultivated Gemmatimonadetes Phylum.</title>
        <authorList>
            <person name="Debruyn J.M."/>
            <person name="Radosevich M."/>
            <person name="Wommack K.E."/>
            <person name="Polson S.W."/>
            <person name="Hauser L.J."/>
            <person name="Fawaz M.N."/>
            <person name="Korlach J."/>
            <person name="Tsai Y.C."/>
        </authorList>
    </citation>
    <scope>NUCLEOTIDE SEQUENCE [LARGE SCALE GENOMIC DNA]</scope>
    <source>
        <strain evidence="6 7">KBS708</strain>
    </source>
</reference>
<dbReference type="RefSeq" id="WP_025412520.1">
    <property type="nucleotide sequence ID" value="NZ_CP007128.1"/>
</dbReference>
<dbReference type="PANTHER" id="PTHR43369">
    <property type="entry name" value="PHOSPHORIBOSYLGLYCINAMIDE FORMYLTRANSFERASE"/>
    <property type="match status" value="1"/>
</dbReference>
<dbReference type="InParanoid" id="W0RJV1"/>
<dbReference type="GO" id="GO:0005829">
    <property type="term" value="C:cytosol"/>
    <property type="evidence" value="ECO:0007669"/>
    <property type="project" value="TreeGrafter"/>
</dbReference>
<dbReference type="SUPFAM" id="SSF53328">
    <property type="entry name" value="Formyltransferase"/>
    <property type="match status" value="1"/>
</dbReference>
<dbReference type="HOGENOM" id="CLU_073809_0_0_0"/>
<dbReference type="PATRIC" id="fig|861299.3.peg.3576"/>
<keyword evidence="4" id="KW-0658">Purine biosynthesis</keyword>
<dbReference type="PANTHER" id="PTHR43369:SF2">
    <property type="entry name" value="PHOSPHORIBOSYLGLYCINAMIDE FORMYLTRANSFERASE"/>
    <property type="match status" value="1"/>
</dbReference>
<gene>
    <name evidence="6" type="ORF">J421_3524</name>
</gene>
<evidence type="ECO:0000313" key="6">
    <source>
        <dbReference type="EMBL" id="AHG91061.1"/>
    </source>
</evidence>
<dbReference type="Proteomes" id="UP000019151">
    <property type="component" value="Chromosome"/>
</dbReference>
<organism evidence="6 7">
    <name type="scientific">Gemmatirosa kalamazoonensis</name>
    <dbReference type="NCBI Taxonomy" id="861299"/>
    <lineage>
        <taxon>Bacteria</taxon>
        <taxon>Pseudomonadati</taxon>
        <taxon>Gemmatimonadota</taxon>
        <taxon>Gemmatimonadia</taxon>
        <taxon>Gemmatimonadales</taxon>
        <taxon>Gemmatimonadaceae</taxon>
        <taxon>Gemmatirosa</taxon>
    </lineage>
</organism>
<dbReference type="AlphaFoldDB" id="W0RJV1"/>
<keyword evidence="3 6" id="KW-0808">Transferase</keyword>
<evidence type="ECO:0000256" key="1">
    <source>
        <dbReference type="ARBA" id="ARBA00005054"/>
    </source>
</evidence>
<accession>W0RJV1</accession>
<name>W0RJV1_9BACT</name>
<dbReference type="GO" id="GO:0006189">
    <property type="term" value="P:'de novo' IMP biosynthetic process"/>
    <property type="evidence" value="ECO:0007669"/>
    <property type="project" value="TreeGrafter"/>
</dbReference>
<dbReference type="GO" id="GO:0004644">
    <property type="term" value="F:phosphoribosylglycinamide formyltransferase activity"/>
    <property type="evidence" value="ECO:0007669"/>
    <property type="project" value="UniProtKB-EC"/>
</dbReference>
<dbReference type="InterPro" id="IPR002376">
    <property type="entry name" value="Formyl_transf_N"/>
</dbReference>
<dbReference type="Gene3D" id="3.40.50.170">
    <property type="entry name" value="Formyl transferase, N-terminal domain"/>
    <property type="match status" value="1"/>
</dbReference>
<evidence type="ECO:0000256" key="4">
    <source>
        <dbReference type="ARBA" id="ARBA00022755"/>
    </source>
</evidence>
<proteinExistence type="predicted"/>
<dbReference type="OrthoDB" id="9802815at2"/>